<reference evidence="1 2" key="1">
    <citation type="submission" date="2020-08" db="EMBL/GenBank/DDBJ databases">
        <title>Genome sequence of Sphingomonas sediminicola KACC 15039T.</title>
        <authorList>
            <person name="Hyun D.-W."/>
            <person name="Bae J.-W."/>
        </authorList>
    </citation>
    <scope>NUCLEOTIDE SEQUENCE [LARGE SCALE GENOMIC DNA]</scope>
    <source>
        <strain evidence="1 2">KACC 15039</strain>
    </source>
</reference>
<protein>
    <submittedName>
        <fullName evidence="1">Uncharacterized protein</fullName>
    </submittedName>
</protein>
<name>A0ABX6T702_9SPHN</name>
<accession>A0ABX6T702</accession>
<evidence type="ECO:0000313" key="2">
    <source>
        <dbReference type="Proteomes" id="UP000516105"/>
    </source>
</evidence>
<dbReference type="Proteomes" id="UP000516105">
    <property type="component" value="Chromosome"/>
</dbReference>
<sequence length="171" mass="18744">MTAHTPIVVSGEPDVWHDTARDVNAWRGEAIQLFARAELSVSETLQMLRAGGEGRLRRLVGQRFDDLAAALEKLGKKGAKASNALARFRELEELRPFLCHGVAKTAIDRSGHWIAVLKLVDLRGGVADVLTRVIEERDAETLIQDLGQRTRELTSALQSVRSKLGSSAPVL</sequence>
<proteinExistence type="predicted"/>
<evidence type="ECO:0000313" key="1">
    <source>
        <dbReference type="EMBL" id="QNP45632.1"/>
    </source>
</evidence>
<keyword evidence="2" id="KW-1185">Reference proteome</keyword>
<dbReference type="RefSeq" id="WP_187708587.1">
    <property type="nucleotide sequence ID" value="NZ_CP060782.1"/>
</dbReference>
<gene>
    <name evidence="1" type="ORF">H9L14_14070</name>
</gene>
<dbReference type="EMBL" id="CP060782">
    <property type="protein sequence ID" value="QNP45632.1"/>
    <property type="molecule type" value="Genomic_DNA"/>
</dbReference>
<organism evidence="1 2">
    <name type="scientific">Sphingomonas sediminicola</name>
    <dbReference type="NCBI Taxonomy" id="386874"/>
    <lineage>
        <taxon>Bacteria</taxon>
        <taxon>Pseudomonadati</taxon>
        <taxon>Pseudomonadota</taxon>
        <taxon>Alphaproteobacteria</taxon>
        <taxon>Sphingomonadales</taxon>
        <taxon>Sphingomonadaceae</taxon>
        <taxon>Sphingomonas</taxon>
    </lineage>
</organism>